<dbReference type="Proteomes" id="UP000281915">
    <property type="component" value="Unassembled WGS sequence"/>
</dbReference>
<feature type="transmembrane region" description="Helical" evidence="1">
    <location>
        <begin position="48"/>
        <end position="66"/>
    </location>
</feature>
<keyword evidence="1" id="KW-1133">Transmembrane helix</keyword>
<evidence type="ECO:0000313" key="3">
    <source>
        <dbReference type="Proteomes" id="UP000281915"/>
    </source>
</evidence>
<gene>
    <name evidence="2" type="ORF">EDM58_01425</name>
</gene>
<name>A0A3M8DF69_9BACL</name>
<protein>
    <submittedName>
        <fullName evidence="2">DUF4179 domain-containing protein</fullName>
    </submittedName>
</protein>
<keyword evidence="1" id="KW-0472">Membrane</keyword>
<reference evidence="2 3" key="1">
    <citation type="submission" date="2018-10" db="EMBL/GenBank/DDBJ databases">
        <title>Phylogenomics of Brevibacillus.</title>
        <authorList>
            <person name="Dunlap C."/>
        </authorList>
    </citation>
    <scope>NUCLEOTIDE SEQUENCE [LARGE SCALE GENOMIC DNA]</scope>
    <source>
        <strain evidence="2 3">JCM 15085</strain>
    </source>
</reference>
<evidence type="ECO:0000256" key="1">
    <source>
        <dbReference type="SAM" id="Phobius"/>
    </source>
</evidence>
<proteinExistence type="predicted"/>
<keyword evidence="1" id="KW-0812">Transmembrane</keyword>
<evidence type="ECO:0000313" key="2">
    <source>
        <dbReference type="EMBL" id="RNB86239.1"/>
    </source>
</evidence>
<accession>A0A3M8DF69</accession>
<comment type="caution">
    <text evidence="2">The sequence shown here is derived from an EMBL/GenBank/DDBJ whole genome shotgun (WGS) entry which is preliminary data.</text>
</comment>
<dbReference type="AlphaFoldDB" id="A0A3M8DF69"/>
<organism evidence="2 3">
    <name type="scientific">Brevibacillus panacihumi</name>
    <dbReference type="NCBI Taxonomy" id="497735"/>
    <lineage>
        <taxon>Bacteria</taxon>
        <taxon>Bacillati</taxon>
        <taxon>Bacillota</taxon>
        <taxon>Bacilli</taxon>
        <taxon>Bacillales</taxon>
        <taxon>Paenibacillaceae</taxon>
        <taxon>Brevibacillus</taxon>
    </lineage>
</organism>
<sequence length="483" mass="54778">MREDRLMREVVQSAKQQIRKKYPFHSYELEEKVMKQVQKQTRMPKWSIVAWPIGIAVSALLFFHVANPNNFVSGIVDKIGTVQAPEKFEWIEPDKGFSHALQNGYPTLPSVKKEVNGYTVEIKDVMVDQLRITYTMLVSGEKVEQLVKEALATGKDLKQYPHLIFYQDDYSLSSDIDVNIRGGSGRAELKLINGSHYLVFTGNYNLSENKNEWDTMDSMETILKQPNPVLDVKFFKKPFHDRVIDEEAVLAEIPLPLPKDVATARKNIQPATMNKPQLGDQEVLQGLAVKQVQLFPTVMRVQVQAQTKAGYTLRNLINPRLVDDQGKEYTSLEPTSLQNRNSGTATAEDYYLDMIPSLYFDAIPEKLALKFDGATISTMTTGSFRLELHGKFPIEAPFGNKSSQILNAYYENHKLHVVLPGEAMTEETQLKVDGVGYDSEITQNGTFIQTYPVPQKEVYQIDTQRADHQEIRMDGLVPILDGK</sequence>
<dbReference type="EMBL" id="RHHT01000002">
    <property type="protein sequence ID" value="RNB86239.1"/>
    <property type="molecule type" value="Genomic_DNA"/>
</dbReference>